<feature type="repeat" description="WD" evidence="7">
    <location>
        <begin position="88"/>
        <end position="130"/>
    </location>
</feature>
<dbReference type="InterPro" id="IPR036322">
    <property type="entry name" value="WD40_repeat_dom_sf"/>
</dbReference>
<dbReference type="PROSITE" id="PS50294">
    <property type="entry name" value="WD_REPEATS_REGION"/>
    <property type="match status" value="2"/>
</dbReference>
<comment type="function">
    <text evidence="8">Required for replication-independent chromatin assembly and for the periodic repression of histone gene transcription during the cell cycle.</text>
</comment>
<feature type="repeat" description="WD" evidence="7">
    <location>
        <begin position="189"/>
        <end position="230"/>
    </location>
</feature>
<proteinExistence type="inferred from homology"/>
<evidence type="ECO:0000313" key="12">
    <source>
        <dbReference type="Proteomes" id="UP000660262"/>
    </source>
</evidence>
<dbReference type="SUPFAM" id="SSF50978">
    <property type="entry name" value="WD40 repeat-like"/>
    <property type="match status" value="1"/>
</dbReference>
<comment type="subcellular location">
    <subcellularLocation>
        <location evidence="1 8">Nucleus</location>
    </subcellularLocation>
</comment>
<dbReference type="SMART" id="SM00320">
    <property type="entry name" value="WD40"/>
    <property type="match status" value="6"/>
</dbReference>
<feature type="repeat" description="WD" evidence="7">
    <location>
        <begin position="148"/>
        <end position="189"/>
    </location>
</feature>
<gene>
    <name evidence="11" type="ORF">PPROV_000288000</name>
</gene>
<dbReference type="GO" id="GO:0006338">
    <property type="term" value="P:chromatin remodeling"/>
    <property type="evidence" value="ECO:0007669"/>
    <property type="project" value="TreeGrafter"/>
</dbReference>
<dbReference type="GO" id="GO:0031491">
    <property type="term" value="F:nucleosome binding"/>
    <property type="evidence" value="ECO:0007669"/>
    <property type="project" value="TreeGrafter"/>
</dbReference>
<keyword evidence="4 8" id="KW-0677">Repeat</keyword>
<keyword evidence="6 8" id="KW-0539">Nucleus</keyword>
<dbReference type="InterPro" id="IPR001680">
    <property type="entry name" value="WD40_rpt"/>
</dbReference>
<feature type="region of interest" description="Disordered" evidence="9">
    <location>
        <begin position="413"/>
        <end position="485"/>
    </location>
</feature>
<comment type="similarity">
    <text evidence="2 8">Belongs to the WD repeat HIR1 family.</text>
</comment>
<name>A0A830H9Y1_9CHLO</name>
<keyword evidence="12" id="KW-1185">Reference proteome</keyword>
<dbReference type="Pfam" id="PF00400">
    <property type="entry name" value="WD40"/>
    <property type="match status" value="2"/>
</dbReference>
<dbReference type="PANTHER" id="PTHR13831">
    <property type="entry name" value="MEMBER OF THE HIR1 FAMILY OF WD-REPEAT PROTEINS"/>
    <property type="match status" value="1"/>
</dbReference>
<dbReference type="InterPro" id="IPR031120">
    <property type="entry name" value="HIR1-like"/>
</dbReference>
<dbReference type="SUPFAM" id="SSF50998">
    <property type="entry name" value="Quinoprotein alcohol dehydrogenase-like"/>
    <property type="match status" value="1"/>
</dbReference>
<evidence type="ECO:0000313" key="11">
    <source>
        <dbReference type="EMBL" id="GHP04126.1"/>
    </source>
</evidence>
<dbReference type="GO" id="GO:0000417">
    <property type="term" value="C:HIR complex"/>
    <property type="evidence" value="ECO:0007669"/>
    <property type="project" value="TreeGrafter"/>
</dbReference>
<dbReference type="PROSITE" id="PS50082">
    <property type="entry name" value="WD_REPEATS_2"/>
    <property type="match status" value="4"/>
</dbReference>
<dbReference type="AlphaFoldDB" id="A0A830H9Y1"/>
<evidence type="ECO:0000256" key="8">
    <source>
        <dbReference type="RuleBase" id="RU364014"/>
    </source>
</evidence>
<evidence type="ECO:0000256" key="1">
    <source>
        <dbReference type="ARBA" id="ARBA00004123"/>
    </source>
</evidence>
<dbReference type="Proteomes" id="UP000660262">
    <property type="component" value="Unassembled WGS sequence"/>
</dbReference>
<dbReference type="GO" id="GO:0006351">
    <property type="term" value="P:DNA-templated transcription"/>
    <property type="evidence" value="ECO:0007669"/>
    <property type="project" value="InterPro"/>
</dbReference>
<organism evidence="11 12">
    <name type="scientific">Pycnococcus provasolii</name>
    <dbReference type="NCBI Taxonomy" id="41880"/>
    <lineage>
        <taxon>Eukaryota</taxon>
        <taxon>Viridiplantae</taxon>
        <taxon>Chlorophyta</taxon>
        <taxon>Pseudoscourfieldiophyceae</taxon>
        <taxon>Pseudoscourfieldiales</taxon>
        <taxon>Pycnococcaceae</taxon>
        <taxon>Pycnococcus</taxon>
    </lineage>
</organism>
<dbReference type="EMBL" id="BNJQ01000007">
    <property type="protein sequence ID" value="GHP04126.1"/>
    <property type="molecule type" value="Genomic_DNA"/>
</dbReference>
<evidence type="ECO:0000256" key="6">
    <source>
        <dbReference type="ARBA" id="ARBA00023242"/>
    </source>
</evidence>
<protein>
    <recommendedName>
        <fullName evidence="8">Protein HIRA</fullName>
    </recommendedName>
</protein>
<dbReference type="GO" id="GO:0000785">
    <property type="term" value="C:chromatin"/>
    <property type="evidence" value="ECO:0007669"/>
    <property type="project" value="TreeGrafter"/>
</dbReference>
<comment type="caution">
    <text evidence="11">The sequence shown here is derived from an EMBL/GenBank/DDBJ whole genome shotgun (WGS) entry which is preliminary data.</text>
</comment>
<dbReference type="CDD" id="cd00200">
    <property type="entry name" value="WD40"/>
    <property type="match status" value="1"/>
</dbReference>
<evidence type="ECO:0000256" key="4">
    <source>
        <dbReference type="ARBA" id="ARBA00022737"/>
    </source>
</evidence>
<dbReference type="Pfam" id="PF24105">
    <property type="entry name" value="Beta-prop_CAF1B_HIR1"/>
    <property type="match status" value="1"/>
</dbReference>
<keyword evidence="8" id="KW-0805">Transcription regulation</keyword>
<dbReference type="InterPro" id="IPR055410">
    <property type="entry name" value="Beta-prop_CAF1B_HIR1"/>
</dbReference>
<dbReference type="InterPro" id="IPR011047">
    <property type="entry name" value="Quinoprotein_ADH-like_sf"/>
</dbReference>
<dbReference type="OrthoDB" id="1741719at2759"/>
<reference evidence="11" key="1">
    <citation type="submission" date="2020-10" db="EMBL/GenBank/DDBJ databases">
        <title>Unveiling of a novel bifunctional photoreceptor, Dualchrome1, isolated from a cosmopolitan green alga.</title>
        <authorList>
            <person name="Suzuki S."/>
            <person name="Kawachi M."/>
        </authorList>
    </citation>
    <scope>NUCLEOTIDE SEQUENCE</scope>
    <source>
        <strain evidence="11">NIES 2893</strain>
    </source>
</reference>
<accession>A0A830H9Y1</accession>
<evidence type="ECO:0000256" key="9">
    <source>
        <dbReference type="SAM" id="MobiDB-lite"/>
    </source>
</evidence>
<evidence type="ECO:0000256" key="7">
    <source>
        <dbReference type="PROSITE-ProRule" id="PRU00221"/>
    </source>
</evidence>
<keyword evidence="8" id="KW-0804">Transcription</keyword>
<dbReference type="PANTHER" id="PTHR13831:SF0">
    <property type="entry name" value="PROTEIN HIRA"/>
    <property type="match status" value="1"/>
</dbReference>
<dbReference type="Gene3D" id="2.130.10.10">
    <property type="entry name" value="YVTN repeat-like/Quinoprotein amine dehydrogenase"/>
    <property type="match status" value="2"/>
</dbReference>
<evidence type="ECO:0000256" key="3">
    <source>
        <dbReference type="ARBA" id="ARBA00022574"/>
    </source>
</evidence>
<keyword evidence="3 7" id="KW-0853">WD repeat</keyword>
<evidence type="ECO:0000256" key="5">
    <source>
        <dbReference type="ARBA" id="ARBA00022853"/>
    </source>
</evidence>
<sequence>MPVVDVPPWVRHDALKAIYSVDICPRGRRLATGGGDNRTRIWDARPLFTPTNAWAEASTTNQTNAPNAPAAPALDSSIFTGTLLLASLSDHYGPVNAVRFNPQNEKMLAAAGDDNNILLYELQVGTGAKEFGSNTAPNAENWRASIVCRGHLSNITDLSWSVDGRLFATCSLDNAVIVWNAKGREVARLQGHESFVKGVTWDPVGRYLATQGDDKRVIIWRTDTWKQANEVSEPFANTPPNRTHSLRLAWSPDGRFVASTNAYENLVGAHTAPIIGREKFGQQFSLVGHSAPVVTIRMNPRMRHNKGKGAVCAVAMGSQDRSISVWNLGTMRPSVYKGLFEKQVSDLAWDPSGRLLVACSLDGTVATLQFFDEEIGTPLTDAEHSTFMSSLYGSMPGAMGGKTALPESARMRVPGGGGEHAVATAREERQHHQQPSVMPQRMDRRNDGRKRIVPNAVEGGGGGGGAMTAMPLRPPLPPPAGAAAAAGASPAPIAMVGRKRPSEGGTLQLQPAPALRVVPPTEITPQLHLQLSESGMVLEFRNQAEKCALVCRRADGTALWTDQLPNPCARAAGGSGGVWIAAGCADGTLHALLPSGRRVLPPLVLGSAPAFLSASPSSDGGAPPRLLWCGADGDLAIFNCATCRRELTARLPAIVGAEVADVRLRDAVKAEDVPVPLCVLADGRVLAYHAGLESWMLVQDHDPFSQAERRLAAFSEGGGDDDGLLGSYVAACRHWESQLAAARVLGRRQDASNAVKGLVGALVAVGDVYRLGGLVRALLRNKGVEVIGVSEGVEEDWVRKAIEPMRESASVSVQRLYEELTDEMAG</sequence>
<evidence type="ECO:0000259" key="10">
    <source>
        <dbReference type="Pfam" id="PF24105"/>
    </source>
</evidence>
<feature type="compositionally biased region" description="Basic and acidic residues" evidence="9">
    <location>
        <begin position="441"/>
        <end position="450"/>
    </location>
</feature>
<feature type="repeat" description="WD" evidence="7">
    <location>
        <begin position="18"/>
        <end position="43"/>
    </location>
</feature>
<keyword evidence="5 8" id="KW-0156">Chromatin regulator</keyword>
<feature type="domain" description="CAF1B/HIR1 beta-propeller" evidence="10">
    <location>
        <begin position="84"/>
        <end position="239"/>
    </location>
</feature>
<dbReference type="InterPro" id="IPR015943">
    <property type="entry name" value="WD40/YVTN_repeat-like_dom_sf"/>
</dbReference>
<evidence type="ECO:0000256" key="2">
    <source>
        <dbReference type="ARBA" id="ARBA00007306"/>
    </source>
</evidence>
<dbReference type="GO" id="GO:0005634">
    <property type="term" value="C:nucleus"/>
    <property type="evidence" value="ECO:0007669"/>
    <property type="project" value="UniProtKB-SubCell"/>
</dbReference>
<keyword evidence="8" id="KW-0678">Repressor</keyword>